<dbReference type="Proteomes" id="UP000095712">
    <property type="component" value="Unassembled WGS sequence"/>
</dbReference>
<feature type="transmembrane region" description="Helical" evidence="1">
    <location>
        <begin position="12"/>
        <end position="34"/>
    </location>
</feature>
<name>A0A174R7A7_9FIRM</name>
<accession>A0A174R7A7</accession>
<protein>
    <recommendedName>
        <fullName evidence="4">Lipid A core-O-antigen ligase and related enzymes</fullName>
    </recommendedName>
</protein>
<feature type="transmembrane region" description="Helical" evidence="1">
    <location>
        <begin position="316"/>
        <end position="334"/>
    </location>
</feature>
<keyword evidence="1" id="KW-1133">Transmembrane helix</keyword>
<feature type="transmembrane region" description="Helical" evidence="1">
    <location>
        <begin position="86"/>
        <end position="103"/>
    </location>
</feature>
<keyword evidence="1" id="KW-0472">Membrane</keyword>
<sequence>MIIRIKKPKGQDIVFWISYALFLIFGILSTSFYYKYFIGTPYSMIKYFCIGLLFFRELSIGKYSIQSFLTGLMFVALVLITRSQASVSTVAFILIYIFCARNVEFEDIAWFSIWISSITMVFIIVSAQLGIIQDYIYSNVARVRHYLGFRYALFGPTFLFNITGLVLYVKKAKIKWIELSVLVAINWWMFVMTNSRLSFYLSVWMVFVFGVLKVRPNLLRSKRVLCWGMVFAFVFSFVISVYFTVTYNPDVEWKYQLNTVLGGRLRLGQSSLLQSGISLFGQKVEMVGNGLDAFGNKNINPYNYVDSFYIQILQRYGIIFSIVWITILTFTLYYSYKINDYYMMTCLVFIAGHCVIDDLSLSLYYNTFWFAGSIVMKNWHAVLRQMKPQKRKRLGRAR</sequence>
<evidence type="ECO:0000313" key="2">
    <source>
        <dbReference type="EMBL" id="CUP79737.1"/>
    </source>
</evidence>
<feature type="transmembrane region" description="Helical" evidence="1">
    <location>
        <begin position="110"/>
        <end position="131"/>
    </location>
</feature>
<gene>
    <name evidence="2" type="ORF">ERS852523_02844</name>
</gene>
<feature type="transmembrane region" description="Helical" evidence="1">
    <location>
        <begin position="176"/>
        <end position="191"/>
    </location>
</feature>
<keyword evidence="1" id="KW-0812">Transmembrane</keyword>
<dbReference type="EMBL" id="CZAW01000033">
    <property type="protein sequence ID" value="CUP79737.1"/>
    <property type="molecule type" value="Genomic_DNA"/>
</dbReference>
<organism evidence="2 3">
    <name type="scientific">Blautia wexlerae</name>
    <dbReference type="NCBI Taxonomy" id="418240"/>
    <lineage>
        <taxon>Bacteria</taxon>
        <taxon>Bacillati</taxon>
        <taxon>Bacillota</taxon>
        <taxon>Clostridia</taxon>
        <taxon>Lachnospirales</taxon>
        <taxon>Lachnospiraceae</taxon>
        <taxon>Blautia</taxon>
    </lineage>
</organism>
<feature type="transmembrane region" description="Helical" evidence="1">
    <location>
        <begin position="151"/>
        <end position="169"/>
    </location>
</feature>
<reference evidence="2 3" key="1">
    <citation type="submission" date="2015-09" db="EMBL/GenBank/DDBJ databases">
        <authorList>
            <consortium name="Pathogen Informatics"/>
        </authorList>
    </citation>
    <scope>NUCLEOTIDE SEQUENCE [LARGE SCALE GENOMIC DNA]</scope>
    <source>
        <strain evidence="2 3">2789STDY5834911</strain>
    </source>
</reference>
<evidence type="ECO:0000313" key="3">
    <source>
        <dbReference type="Proteomes" id="UP000095712"/>
    </source>
</evidence>
<evidence type="ECO:0000256" key="1">
    <source>
        <dbReference type="SAM" id="Phobius"/>
    </source>
</evidence>
<dbReference type="AlphaFoldDB" id="A0A174R7A7"/>
<feature type="transmembrane region" description="Helical" evidence="1">
    <location>
        <begin position="197"/>
        <end position="212"/>
    </location>
</feature>
<feature type="transmembrane region" description="Helical" evidence="1">
    <location>
        <begin position="224"/>
        <end position="245"/>
    </location>
</feature>
<proteinExistence type="predicted"/>
<dbReference type="RefSeq" id="WP_055152472.1">
    <property type="nucleotide sequence ID" value="NZ_CZAW01000033.1"/>
</dbReference>
<evidence type="ECO:0008006" key="4">
    <source>
        <dbReference type="Google" id="ProtNLM"/>
    </source>
</evidence>